<keyword evidence="7" id="KW-0472">Membrane</keyword>
<dbReference type="Proteomes" id="UP001497525">
    <property type="component" value="Unassembled WGS sequence"/>
</dbReference>
<keyword evidence="6" id="KW-0333">Golgi apparatus</keyword>
<dbReference type="InterPro" id="IPR019335">
    <property type="entry name" value="COG7"/>
</dbReference>
<dbReference type="GO" id="GO:0000139">
    <property type="term" value="C:Golgi membrane"/>
    <property type="evidence" value="ECO:0007669"/>
    <property type="project" value="UniProtKB-SubCell"/>
</dbReference>
<feature type="region of interest" description="Disordered" evidence="10">
    <location>
        <begin position="729"/>
        <end position="774"/>
    </location>
</feature>
<evidence type="ECO:0000256" key="4">
    <source>
        <dbReference type="ARBA" id="ARBA00022448"/>
    </source>
</evidence>
<keyword evidence="9" id="KW-0175">Coiled coil</keyword>
<dbReference type="PANTHER" id="PTHR21443">
    <property type="entry name" value="CONSERVED OLIGOMERIC GOLGI COMPLEX COMPONENT 7"/>
    <property type="match status" value="1"/>
</dbReference>
<evidence type="ECO:0000256" key="9">
    <source>
        <dbReference type="SAM" id="Coils"/>
    </source>
</evidence>
<evidence type="ECO:0000256" key="10">
    <source>
        <dbReference type="SAM" id="MobiDB-lite"/>
    </source>
</evidence>
<comment type="similarity">
    <text evidence="2">Belongs to the COG7 family.</text>
</comment>
<evidence type="ECO:0000256" key="6">
    <source>
        <dbReference type="ARBA" id="ARBA00023034"/>
    </source>
</evidence>
<dbReference type="Pfam" id="PF10191">
    <property type="entry name" value="COG7"/>
    <property type="match status" value="3"/>
</dbReference>
<evidence type="ECO:0000313" key="11">
    <source>
        <dbReference type="EMBL" id="CAL5133999.1"/>
    </source>
</evidence>
<dbReference type="PANTHER" id="PTHR21443:SF0">
    <property type="entry name" value="CONSERVED OLIGOMERIC GOLGI COMPLEX SUBUNIT 7"/>
    <property type="match status" value="1"/>
</dbReference>
<comment type="subcellular location">
    <subcellularLocation>
        <location evidence="1">Golgi apparatus membrane</location>
        <topology evidence="1">Peripheral membrane protein</topology>
    </subcellularLocation>
</comment>
<evidence type="ECO:0000256" key="5">
    <source>
        <dbReference type="ARBA" id="ARBA00022927"/>
    </source>
</evidence>
<gene>
    <name evidence="11" type="ORF">CDAUBV1_LOCUS7214</name>
</gene>
<comment type="caution">
    <text evidence="11">The sequence shown here is derived from an EMBL/GenBank/DDBJ whole genome shotgun (WGS) entry which is preliminary data.</text>
</comment>
<proteinExistence type="inferred from homology"/>
<evidence type="ECO:0000313" key="12">
    <source>
        <dbReference type="Proteomes" id="UP001497525"/>
    </source>
</evidence>
<accession>A0AAV2TCZ3</accession>
<dbReference type="GO" id="GO:0007030">
    <property type="term" value="P:Golgi organization"/>
    <property type="evidence" value="ECO:0007669"/>
    <property type="project" value="TreeGrafter"/>
</dbReference>
<evidence type="ECO:0000256" key="2">
    <source>
        <dbReference type="ARBA" id="ARBA00005831"/>
    </source>
</evidence>
<dbReference type="EMBL" id="CAXLJL010000168">
    <property type="protein sequence ID" value="CAL5133999.1"/>
    <property type="molecule type" value="Genomic_DNA"/>
</dbReference>
<keyword evidence="4" id="KW-0813">Transport</keyword>
<evidence type="ECO:0000256" key="3">
    <source>
        <dbReference type="ARBA" id="ARBA00020984"/>
    </source>
</evidence>
<organism evidence="11 12">
    <name type="scientific">Calicophoron daubneyi</name>
    <name type="common">Rumen fluke</name>
    <name type="synonym">Paramphistomum daubneyi</name>
    <dbReference type="NCBI Taxonomy" id="300641"/>
    <lineage>
        <taxon>Eukaryota</taxon>
        <taxon>Metazoa</taxon>
        <taxon>Spiralia</taxon>
        <taxon>Lophotrochozoa</taxon>
        <taxon>Platyhelminthes</taxon>
        <taxon>Trematoda</taxon>
        <taxon>Digenea</taxon>
        <taxon>Plagiorchiida</taxon>
        <taxon>Pronocephalata</taxon>
        <taxon>Paramphistomoidea</taxon>
        <taxon>Paramphistomidae</taxon>
        <taxon>Calicophoron</taxon>
    </lineage>
</organism>
<name>A0AAV2TCZ3_CALDB</name>
<reference evidence="11" key="1">
    <citation type="submission" date="2024-06" db="EMBL/GenBank/DDBJ databases">
        <authorList>
            <person name="Liu X."/>
            <person name="Lenzi L."/>
            <person name="Haldenby T S."/>
            <person name="Uol C."/>
        </authorList>
    </citation>
    <scope>NUCLEOTIDE SEQUENCE</scope>
</reference>
<evidence type="ECO:0000256" key="7">
    <source>
        <dbReference type="ARBA" id="ARBA00023136"/>
    </source>
</evidence>
<evidence type="ECO:0000256" key="1">
    <source>
        <dbReference type="ARBA" id="ARBA00004395"/>
    </source>
</evidence>
<feature type="region of interest" description="Disordered" evidence="10">
    <location>
        <begin position="808"/>
        <end position="845"/>
    </location>
</feature>
<evidence type="ECO:0000256" key="8">
    <source>
        <dbReference type="ARBA" id="ARBA00031345"/>
    </source>
</evidence>
<feature type="coiled-coil region" evidence="9">
    <location>
        <begin position="26"/>
        <end position="81"/>
    </location>
</feature>
<dbReference type="GO" id="GO:0006886">
    <property type="term" value="P:intracellular protein transport"/>
    <property type="evidence" value="ECO:0007669"/>
    <property type="project" value="InterPro"/>
</dbReference>
<dbReference type="AlphaFoldDB" id="A0AAV2TCZ3"/>
<keyword evidence="5" id="KW-0653">Protein transport</keyword>
<feature type="compositionally biased region" description="Polar residues" evidence="10">
    <location>
        <begin position="757"/>
        <end position="774"/>
    </location>
</feature>
<dbReference type="EMBL" id="CAXLJL010000168">
    <property type="protein sequence ID" value="CAL5133998.1"/>
    <property type="molecule type" value="Genomic_DNA"/>
</dbReference>
<dbReference type="GO" id="GO:0017119">
    <property type="term" value="C:Golgi transport complex"/>
    <property type="evidence" value="ECO:0007669"/>
    <property type="project" value="InterPro"/>
</dbReference>
<protein>
    <recommendedName>
        <fullName evidence="3">Conserved oligomeric Golgi complex subunit 7</fullName>
    </recommendedName>
    <alternativeName>
        <fullName evidence="8">Component of oligomeric Golgi complex 7</fullName>
    </alternativeName>
</protein>
<dbReference type="GO" id="GO:0006890">
    <property type="term" value="P:retrograde vesicle-mediated transport, Golgi to endoplasmic reticulum"/>
    <property type="evidence" value="ECO:0007669"/>
    <property type="project" value="TreeGrafter"/>
</dbReference>
<sequence>MKDVSRTIEQICQDVVLSIPRVLREVETLKTDAMSLSSELKTMRENVDQVDADNQNVISELVKLDRARRNAQTAANALRETDRWWGLVHGMNDLLESGEVEQVCCNIEGMEQCLNALTQLPDYADRVALVGKHKDSLEGLLAPQLLQALDHLGRSLNELGTKPWSTRSTNESEVTGAVSDAKHLIDLFTRIGRSEAASKYYTNWFKSQVSDCWERATSSDADSDPAAGDPQLQALQNRDRVRNDFQFFRSHSILSDPAWVQRRNLVVHFYNSVLQLFEFQLNAQLFSERSPSVILLSLSESLQAMEEKRTSVMSVVENESNRLEVMAMYLEITMLFCSKFGVALRSHVSGEYDPEKPTDDEDEDGRRKLDIQLTQVLLAPFAGISELFGAYARKQFSDYLGTIKLGNSAPQDFPDALCAVITSSVKLVKEATICCFQDTKGIALPYLLGAIQNYWNSLVAKWSIAVDQIGEKLASKASDFGSDQASGFTIGLQVASITGELSLQSDVLVESILTKSADLLTNVLGNVDSSPLFGSGIFEFETMNRLDSLCSCDWCMLRQLAVCQPAELQNALHRLAHPSASNGTVDPDQKPSARKVPALESTLEFNPTALHRANLSACRSAVSVVRRVALAPLSALLSSVPGLPVWSSNPESGENTLPDLAYLPQDYITKIGQYLLALPEHLEPYMSAGVAPAPYSLLSNKVELFTESDPGRGLAECLHLGDPEITNLPSLSGKVVEDTGTEPGSKSSSQRKRMPSFTLTARRSMSTGIGQPDSDTATSAAFGWLESLVSGSASDLLLTTLLRIGTVERPKTKGQNSKQRHRPQHRTSDQGSESESELEEQAALTEHGAKQLEVDLGYFHNVLDDLGLTFSGSLQAFYELIRCPPDEFATVSAERPPRIVNAVARLRGL</sequence>